<reference evidence="2" key="1">
    <citation type="submission" date="2021-10" db="EMBL/GenBank/DDBJ databases">
        <title>Streptomyces nigrumlapis sp.nov.,an antimicrobial producing actinobacterium isolated from Black Gobi rocks.</title>
        <authorList>
            <person name="Wen Y."/>
            <person name="Zhang W."/>
            <person name="Liu X.G."/>
        </authorList>
    </citation>
    <scope>NUCLEOTIDE SEQUENCE</scope>
    <source>
        <strain evidence="2">ST13-2-2</strain>
    </source>
</reference>
<proteinExistence type="predicted"/>
<evidence type="ECO:0000313" key="2">
    <source>
        <dbReference type="EMBL" id="UQA92041.1"/>
    </source>
</evidence>
<evidence type="ECO:0000256" key="1">
    <source>
        <dbReference type="SAM" id="MobiDB-lite"/>
    </source>
</evidence>
<evidence type="ECO:0000313" key="3">
    <source>
        <dbReference type="Proteomes" id="UP000830115"/>
    </source>
</evidence>
<organism evidence="2 3">
    <name type="scientific">Streptomyces halobius</name>
    <dbReference type="NCBI Taxonomy" id="2879846"/>
    <lineage>
        <taxon>Bacteria</taxon>
        <taxon>Bacillati</taxon>
        <taxon>Actinomycetota</taxon>
        <taxon>Actinomycetes</taxon>
        <taxon>Kitasatosporales</taxon>
        <taxon>Streptomycetaceae</taxon>
        <taxon>Streptomyces</taxon>
    </lineage>
</organism>
<dbReference type="Proteomes" id="UP000830115">
    <property type="component" value="Chromosome"/>
</dbReference>
<accession>A0ABY4M6N2</accession>
<sequence length="174" mass="18465">MGDALRLLGHLPEQQLGDRATNAVGILTLASGQDVEPASDSDGRDGCWRITGGTAPDGMVSTVAPEGRHVHKTAATSRDRAITARLVRDGRASHQAHPLPETRNCAAVSGTQNLILQASLHSVADALRFETHLATTHPSLDIAERVNTPRHEKTKPPPSFPAAPAPRLPFTGCR</sequence>
<feature type="region of interest" description="Disordered" evidence="1">
    <location>
        <begin position="140"/>
        <end position="174"/>
    </location>
</feature>
<dbReference type="EMBL" id="CP086322">
    <property type="protein sequence ID" value="UQA92041.1"/>
    <property type="molecule type" value="Genomic_DNA"/>
</dbReference>
<protein>
    <submittedName>
        <fullName evidence="2">Uncharacterized protein</fullName>
    </submittedName>
</protein>
<feature type="compositionally biased region" description="Pro residues" evidence="1">
    <location>
        <begin position="156"/>
        <end position="167"/>
    </location>
</feature>
<feature type="compositionally biased region" description="Basic and acidic residues" evidence="1">
    <location>
        <begin position="142"/>
        <end position="155"/>
    </location>
</feature>
<name>A0ABY4M6N2_9ACTN</name>
<keyword evidence="3" id="KW-1185">Reference proteome</keyword>
<gene>
    <name evidence="2" type="ORF">K9S39_09440</name>
</gene>